<keyword evidence="2" id="KW-1185">Reference proteome</keyword>
<name>A0ACC2SWX0_9FUNG</name>
<gene>
    <name evidence="1" type="ORF">DSO57_1005507</name>
</gene>
<evidence type="ECO:0000313" key="1">
    <source>
        <dbReference type="EMBL" id="KAJ9066841.1"/>
    </source>
</evidence>
<accession>A0ACC2SWX0</accession>
<protein>
    <submittedName>
        <fullName evidence="1">Uncharacterized protein</fullName>
    </submittedName>
</protein>
<proteinExistence type="predicted"/>
<reference evidence="1" key="1">
    <citation type="submission" date="2022-04" db="EMBL/GenBank/DDBJ databases">
        <title>Genome of the entomopathogenic fungus Entomophthora muscae.</title>
        <authorList>
            <person name="Elya C."/>
            <person name="Lovett B.R."/>
            <person name="Lee E."/>
            <person name="Macias A.M."/>
            <person name="Hajek A.E."/>
            <person name="De Bivort B.L."/>
            <person name="Kasson M.T."/>
            <person name="De Fine Licht H.H."/>
            <person name="Stajich J.E."/>
        </authorList>
    </citation>
    <scope>NUCLEOTIDE SEQUENCE</scope>
    <source>
        <strain evidence="1">Berkeley</strain>
    </source>
</reference>
<evidence type="ECO:0000313" key="2">
    <source>
        <dbReference type="Proteomes" id="UP001165960"/>
    </source>
</evidence>
<dbReference type="Proteomes" id="UP001165960">
    <property type="component" value="Unassembled WGS sequence"/>
</dbReference>
<sequence length="236" mass="25834">MKLTCSFAALSFLATPVFCRNVFLRTSEDLGTKIDSFNALKSFTLSANKNACPKALYAFISVNLEMKSLESYFKDNSDKLQSVSENDAKSLKEFFSQLASNCGGSVQTLKSDTVIQEDEKTAETPLFYQADASADDKLLAHLQEIVKTNSHFVFLIENADASKPQTNDNTASGSVSSDESEDILHADPFFWWLSNGLIASLLVSLLLISILVVGISWLASVEGPTGFMDVQSKKQN</sequence>
<organism evidence="1 2">
    <name type="scientific">Entomophthora muscae</name>
    <dbReference type="NCBI Taxonomy" id="34485"/>
    <lineage>
        <taxon>Eukaryota</taxon>
        <taxon>Fungi</taxon>
        <taxon>Fungi incertae sedis</taxon>
        <taxon>Zoopagomycota</taxon>
        <taxon>Entomophthoromycotina</taxon>
        <taxon>Entomophthoromycetes</taxon>
        <taxon>Entomophthorales</taxon>
        <taxon>Entomophthoraceae</taxon>
        <taxon>Entomophthora</taxon>
    </lineage>
</organism>
<comment type="caution">
    <text evidence="1">The sequence shown here is derived from an EMBL/GenBank/DDBJ whole genome shotgun (WGS) entry which is preliminary data.</text>
</comment>
<dbReference type="EMBL" id="QTSX02004275">
    <property type="protein sequence ID" value="KAJ9066841.1"/>
    <property type="molecule type" value="Genomic_DNA"/>
</dbReference>